<dbReference type="Gene3D" id="1.10.10.200">
    <property type="match status" value="1"/>
</dbReference>
<evidence type="ECO:0000256" key="6">
    <source>
        <dbReference type="SAM" id="MobiDB-lite"/>
    </source>
</evidence>
<gene>
    <name evidence="9" type="ORF">COT71_00750</name>
</gene>
<dbReference type="InterPro" id="IPR029072">
    <property type="entry name" value="YebC-like"/>
</dbReference>
<comment type="caution">
    <text evidence="9">The sequence shown here is derived from an EMBL/GenBank/DDBJ whole genome shotgun (WGS) entry which is preliminary data.</text>
</comment>
<proteinExistence type="inferred from homology"/>
<dbReference type="EMBL" id="PEZP01000008">
    <property type="protein sequence ID" value="PIT98406.1"/>
    <property type="molecule type" value="Genomic_DNA"/>
</dbReference>
<keyword evidence="4" id="KW-0238">DNA-binding</keyword>
<feature type="domain" description="TACO1/YebC-like N-terminal" evidence="8">
    <location>
        <begin position="5"/>
        <end position="74"/>
    </location>
</feature>
<dbReference type="InterPro" id="IPR048300">
    <property type="entry name" value="TACO1_YebC-like_2nd/3rd_dom"/>
</dbReference>
<dbReference type="InterPro" id="IPR026564">
    <property type="entry name" value="Transcrip_reg_TACO1-like_dom3"/>
</dbReference>
<evidence type="ECO:0000313" key="9">
    <source>
        <dbReference type="EMBL" id="PIT98406.1"/>
    </source>
</evidence>
<feature type="region of interest" description="Disordered" evidence="6">
    <location>
        <begin position="1"/>
        <end position="24"/>
    </location>
</feature>
<organism evidence="9 10">
    <name type="scientific">Candidatus Andersenbacteria bacterium CG10_big_fil_rev_8_21_14_0_10_54_11</name>
    <dbReference type="NCBI Taxonomy" id="1974485"/>
    <lineage>
        <taxon>Bacteria</taxon>
        <taxon>Candidatus Anderseniibacteriota</taxon>
    </lineage>
</organism>
<dbReference type="PANTHER" id="PTHR12532">
    <property type="entry name" value="TRANSLATIONAL ACTIVATOR OF CYTOCHROME C OXIDASE 1"/>
    <property type="match status" value="1"/>
</dbReference>
<dbReference type="PANTHER" id="PTHR12532:SF6">
    <property type="entry name" value="TRANSCRIPTIONAL REGULATORY PROTEIN YEBC-RELATED"/>
    <property type="match status" value="1"/>
</dbReference>
<feature type="compositionally biased region" description="Basic residues" evidence="6">
    <location>
        <begin position="1"/>
        <end position="14"/>
    </location>
</feature>
<sequence>MSGHSKWHQIKRKKEATDTKRGRHFTRLAQRIKHAARTGTDPHVNRALADAIQQAKAADMPQENIDRLLRENAGGGTPVRFEGFGPEGIAIVITGNTDNNNRTVAEIRTLLKKHGGTLGQPNSVLWKFTPGNDSYTPRFPQPLAAAARQKLNALVAELQTHPDVTAVCTDAAPPS</sequence>
<evidence type="ECO:0000256" key="4">
    <source>
        <dbReference type="ARBA" id="ARBA00023125"/>
    </source>
</evidence>
<keyword evidence="3" id="KW-0805">Transcription regulation</keyword>
<evidence type="ECO:0000256" key="5">
    <source>
        <dbReference type="ARBA" id="ARBA00023163"/>
    </source>
</evidence>
<dbReference type="GO" id="GO:0003677">
    <property type="term" value="F:DNA binding"/>
    <property type="evidence" value="ECO:0007669"/>
    <property type="project" value="UniProtKB-KW"/>
</dbReference>
<accession>A0A2M6X038</accession>
<dbReference type="Pfam" id="PF01709">
    <property type="entry name" value="Transcrip_reg"/>
    <property type="match status" value="1"/>
</dbReference>
<evidence type="ECO:0000256" key="3">
    <source>
        <dbReference type="ARBA" id="ARBA00023015"/>
    </source>
</evidence>
<comment type="similarity">
    <text evidence="1">Belongs to the TACO1 family.</text>
</comment>
<dbReference type="InterPro" id="IPR049083">
    <property type="entry name" value="TACO1_YebC_N"/>
</dbReference>
<evidence type="ECO:0000259" key="7">
    <source>
        <dbReference type="Pfam" id="PF01709"/>
    </source>
</evidence>
<reference evidence="10" key="1">
    <citation type="submission" date="2017-09" db="EMBL/GenBank/DDBJ databases">
        <title>Depth-based differentiation of microbial function through sediment-hosted aquifers and enrichment of novel symbionts in the deep terrestrial subsurface.</title>
        <authorList>
            <person name="Probst A.J."/>
            <person name="Ladd B."/>
            <person name="Jarett J.K."/>
            <person name="Geller-Mcgrath D.E."/>
            <person name="Sieber C.M.K."/>
            <person name="Emerson J.B."/>
            <person name="Anantharaman K."/>
            <person name="Thomas B.C."/>
            <person name="Malmstrom R."/>
            <person name="Stieglmeier M."/>
            <person name="Klingl A."/>
            <person name="Woyke T."/>
            <person name="Ryan C.M."/>
            <person name="Banfield J.F."/>
        </authorList>
    </citation>
    <scope>NUCLEOTIDE SEQUENCE [LARGE SCALE GENOMIC DNA]</scope>
</reference>
<evidence type="ECO:0008006" key="11">
    <source>
        <dbReference type="Google" id="ProtNLM"/>
    </source>
</evidence>
<dbReference type="Gene3D" id="3.30.70.980">
    <property type="match status" value="1"/>
</dbReference>
<evidence type="ECO:0000256" key="2">
    <source>
        <dbReference type="ARBA" id="ARBA00022490"/>
    </source>
</evidence>
<dbReference type="Proteomes" id="UP000230731">
    <property type="component" value="Unassembled WGS sequence"/>
</dbReference>
<keyword evidence="2" id="KW-0963">Cytoplasm</keyword>
<dbReference type="FunFam" id="1.10.10.200:FF:000002">
    <property type="entry name" value="Probable transcriptional regulatory protein CLM62_37755"/>
    <property type="match status" value="1"/>
</dbReference>
<dbReference type="GO" id="GO:0005829">
    <property type="term" value="C:cytosol"/>
    <property type="evidence" value="ECO:0007669"/>
    <property type="project" value="TreeGrafter"/>
</dbReference>
<name>A0A2M6X038_9BACT</name>
<evidence type="ECO:0000259" key="8">
    <source>
        <dbReference type="Pfam" id="PF20772"/>
    </source>
</evidence>
<dbReference type="AlphaFoldDB" id="A0A2M6X038"/>
<evidence type="ECO:0000256" key="1">
    <source>
        <dbReference type="ARBA" id="ARBA00008724"/>
    </source>
</evidence>
<dbReference type="InterPro" id="IPR017856">
    <property type="entry name" value="Integrase-like_N"/>
</dbReference>
<evidence type="ECO:0000313" key="10">
    <source>
        <dbReference type="Proteomes" id="UP000230731"/>
    </source>
</evidence>
<feature type="domain" description="TACO1/YebC-like second and third" evidence="7">
    <location>
        <begin position="78"/>
        <end position="129"/>
    </location>
</feature>
<protein>
    <recommendedName>
        <fullName evidence="11">YebC/PmpR family DNA-binding transcriptional regulator</fullName>
    </recommendedName>
</protein>
<keyword evidence="5" id="KW-0804">Transcription</keyword>
<dbReference type="Pfam" id="PF20772">
    <property type="entry name" value="TACO1_YebC_N"/>
    <property type="match status" value="1"/>
</dbReference>
<dbReference type="InterPro" id="IPR002876">
    <property type="entry name" value="Transcrip_reg_TACO1-like"/>
</dbReference>
<dbReference type="SUPFAM" id="SSF75625">
    <property type="entry name" value="YebC-like"/>
    <property type="match status" value="1"/>
</dbReference>